<keyword evidence="11" id="KW-1185">Reference proteome</keyword>
<accession>A0ABM1BQS6</accession>
<evidence type="ECO:0000259" key="10">
    <source>
        <dbReference type="PROSITE" id="PS51292"/>
    </source>
</evidence>
<evidence type="ECO:0000313" key="12">
    <source>
        <dbReference type="RefSeq" id="XP_013786858.1"/>
    </source>
</evidence>
<feature type="domain" description="RING-CH-type" evidence="10">
    <location>
        <begin position="52"/>
        <end position="113"/>
    </location>
</feature>
<name>A0ABM1BQS6_LIMPO</name>
<dbReference type="InterPro" id="IPR011016">
    <property type="entry name" value="Znf_RING-CH"/>
</dbReference>
<keyword evidence="9" id="KW-0472">Membrane</keyword>
<dbReference type="RefSeq" id="XP_013786858.1">
    <property type="nucleotide sequence ID" value="XM_013931404.2"/>
</dbReference>
<dbReference type="CDD" id="cd16807">
    <property type="entry name" value="RING_CH-C4HC3_MARCH8"/>
    <property type="match status" value="1"/>
</dbReference>
<organism evidence="11 12">
    <name type="scientific">Limulus polyphemus</name>
    <name type="common">Atlantic horseshoe crab</name>
    <dbReference type="NCBI Taxonomy" id="6850"/>
    <lineage>
        <taxon>Eukaryota</taxon>
        <taxon>Metazoa</taxon>
        <taxon>Ecdysozoa</taxon>
        <taxon>Arthropoda</taxon>
        <taxon>Chelicerata</taxon>
        <taxon>Merostomata</taxon>
        <taxon>Xiphosura</taxon>
        <taxon>Limulidae</taxon>
        <taxon>Limulus</taxon>
    </lineage>
</organism>
<dbReference type="InterPro" id="IPR013083">
    <property type="entry name" value="Znf_RING/FYVE/PHD"/>
</dbReference>
<keyword evidence="4" id="KW-0479">Metal-binding</keyword>
<dbReference type="Gene3D" id="3.30.40.10">
    <property type="entry name" value="Zinc/RING finger domain, C3HC4 (zinc finger)"/>
    <property type="match status" value="1"/>
</dbReference>
<evidence type="ECO:0000256" key="5">
    <source>
        <dbReference type="ARBA" id="ARBA00022771"/>
    </source>
</evidence>
<evidence type="ECO:0000256" key="8">
    <source>
        <dbReference type="SAM" id="MobiDB-lite"/>
    </source>
</evidence>
<comment type="subcellular location">
    <subcellularLocation>
        <location evidence="1">Endomembrane system</location>
        <topology evidence="1">Multi-pass membrane protein</topology>
    </subcellularLocation>
    <subcellularLocation>
        <location evidence="2">Endosome</location>
    </subcellularLocation>
    <subcellularLocation>
        <location evidence="3">Lysosome membrane</location>
    </subcellularLocation>
</comment>
<evidence type="ECO:0000256" key="2">
    <source>
        <dbReference type="ARBA" id="ARBA00004177"/>
    </source>
</evidence>
<evidence type="ECO:0000256" key="9">
    <source>
        <dbReference type="SAM" id="Phobius"/>
    </source>
</evidence>
<keyword evidence="6" id="KW-0862">Zinc</keyword>
<sequence>MYTLTSNPKVGITEKQKVKYDVVKESVFTPGSPTISLMDRRPSSLPSTVSVSGSNDQDICRICHCEGDINMPLISPCPCSGSLRYVHQACLQQWIKSSNTRCCELCKFEFIMETQVKPFRKWEKLRVSPVERRKILCSITFHVIAITCVVWSLYVLLDRTTEEMNSGVLEWPFWTKLLIVAIGFTGGVFFMYVQCKMYTQFFQRWRSYNRIIFVKNAPENPTVAKGLLSSTTGEPESTARFEEVHTKEVSPVEEFHSCNSGSVSVLTRNESEGVEDESTIDTKSNASTNEEDPLIVTVVTDEKQSHNSRKIENEFMP</sequence>
<dbReference type="SMART" id="SM00744">
    <property type="entry name" value="RINGv"/>
    <property type="match status" value="1"/>
</dbReference>
<keyword evidence="7" id="KW-0391">Immunity</keyword>
<dbReference type="PANTHER" id="PTHR45981">
    <property type="entry name" value="LD02310P"/>
    <property type="match status" value="1"/>
</dbReference>
<evidence type="ECO:0000256" key="7">
    <source>
        <dbReference type="ARBA" id="ARBA00022859"/>
    </source>
</evidence>
<proteinExistence type="predicted"/>
<dbReference type="GeneID" id="106470830"/>
<keyword evidence="5" id="KW-0863">Zinc-finger</keyword>
<keyword evidence="9" id="KW-1133">Transmembrane helix</keyword>
<dbReference type="Proteomes" id="UP000694941">
    <property type="component" value="Unplaced"/>
</dbReference>
<keyword evidence="9" id="KW-0812">Transmembrane</keyword>
<evidence type="ECO:0000256" key="6">
    <source>
        <dbReference type="ARBA" id="ARBA00022833"/>
    </source>
</evidence>
<protein>
    <submittedName>
        <fullName evidence="12">E3 ubiquitin-protein ligase MARCH8-like</fullName>
    </submittedName>
</protein>
<feature type="transmembrane region" description="Helical" evidence="9">
    <location>
        <begin position="135"/>
        <end position="157"/>
    </location>
</feature>
<dbReference type="PROSITE" id="PS51292">
    <property type="entry name" value="ZF_RING_CH"/>
    <property type="match status" value="1"/>
</dbReference>
<dbReference type="Pfam" id="PF12906">
    <property type="entry name" value="RINGv"/>
    <property type="match status" value="1"/>
</dbReference>
<dbReference type="SUPFAM" id="SSF57850">
    <property type="entry name" value="RING/U-box"/>
    <property type="match status" value="1"/>
</dbReference>
<gene>
    <name evidence="12" type="primary">LOC106470830</name>
</gene>
<evidence type="ECO:0000256" key="1">
    <source>
        <dbReference type="ARBA" id="ARBA00004127"/>
    </source>
</evidence>
<evidence type="ECO:0000313" key="11">
    <source>
        <dbReference type="Proteomes" id="UP000694941"/>
    </source>
</evidence>
<evidence type="ECO:0000256" key="3">
    <source>
        <dbReference type="ARBA" id="ARBA00004656"/>
    </source>
</evidence>
<feature type="transmembrane region" description="Helical" evidence="9">
    <location>
        <begin position="177"/>
        <end position="195"/>
    </location>
</feature>
<reference evidence="12" key="1">
    <citation type="submission" date="2025-08" db="UniProtKB">
        <authorList>
            <consortium name="RefSeq"/>
        </authorList>
    </citation>
    <scope>IDENTIFICATION</scope>
    <source>
        <tissue evidence="12">Muscle</tissue>
    </source>
</reference>
<evidence type="ECO:0000256" key="4">
    <source>
        <dbReference type="ARBA" id="ARBA00022723"/>
    </source>
</evidence>
<feature type="region of interest" description="Disordered" evidence="8">
    <location>
        <begin position="267"/>
        <end position="292"/>
    </location>
</feature>